<sequence>MAWIEKVAPLLLSRSKQIKFPIRAFCDKISSESVTKDVPRKDVPTNDAPTHDAPTDDAPDSQVLAEDIDNASFKCKEYFEHNPMTFYDIETEMEKYRALQPTPVHN</sequence>
<gene>
    <name evidence="2" type="ORF">OCBIM_22032619mg</name>
</gene>
<dbReference type="Pfam" id="PF15880">
    <property type="entry name" value="NDUFV3"/>
    <property type="match status" value="1"/>
</dbReference>
<dbReference type="OrthoDB" id="6161911at2759"/>
<dbReference type="InterPro" id="IPR026193">
    <property type="entry name" value="NDUFV3"/>
</dbReference>
<evidence type="ECO:0000256" key="1">
    <source>
        <dbReference type="SAM" id="MobiDB-lite"/>
    </source>
</evidence>
<evidence type="ECO:0000313" key="2">
    <source>
        <dbReference type="EMBL" id="KOF96967.1"/>
    </source>
</evidence>
<reference evidence="2" key="1">
    <citation type="submission" date="2015-07" db="EMBL/GenBank/DDBJ databases">
        <title>MeaNS - Measles Nucleotide Surveillance Program.</title>
        <authorList>
            <person name="Tran T."/>
            <person name="Druce J."/>
        </authorList>
    </citation>
    <scope>NUCLEOTIDE SEQUENCE</scope>
    <source>
        <strain evidence="2">UCB-OBI-ISO-001</strain>
        <tissue evidence="2">Gonad</tissue>
    </source>
</reference>
<dbReference type="AlphaFoldDB" id="A0A0L8I670"/>
<organism evidence="2">
    <name type="scientific">Octopus bimaculoides</name>
    <name type="common">California two-spotted octopus</name>
    <dbReference type="NCBI Taxonomy" id="37653"/>
    <lineage>
        <taxon>Eukaryota</taxon>
        <taxon>Metazoa</taxon>
        <taxon>Spiralia</taxon>
        <taxon>Lophotrochozoa</taxon>
        <taxon>Mollusca</taxon>
        <taxon>Cephalopoda</taxon>
        <taxon>Coleoidea</taxon>
        <taxon>Octopodiformes</taxon>
        <taxon>Octopoda</taxon>
        <taxon>Incirrata</taxon>
        <taxon>Octopodidae</taxon>
        <taxon>Octopus</taxon>
    </lineage>
</organism>
<name>A0A0L8I670_OCTBM</name>
<dbReference type="KEGG" id="obi:106883869"/>
<proteinExistence type="predicted"/>
<dbReference type="GO" id="GO:0045271">
    <property type="term" value="C:respiratory chain complex I"/>
    <property type="evidence" value="ECO:0007669"/>
    <property type="project" value="InterPro"/>
</dbReference>
<protein>
    <submittedName>
        <fullName evidence="2">Uncharacterized protein</fullName>
    </submittedName>
</protein>
<dbReference type="GO" id="GO:0005739">
    <property type="term" value="C:mitochondrion"/>
    <property type="evidence" value="ECO:0007669"/>
    <property type="project" value="InterPro"/>
</dbReference>
<feature type="region of interest" description="Disordered" evidence="1">
    <location>
        <begin position="34"/>
        <end position="61"/>
    </location>
</feature>
<accession>A0A0L8I670</accession>
<feature type="compositionally biased region" description="Basic and acidic residues" evidence="1">
    <location>
        <begin position="34"/>
        <end position="54"/>
    </location>
</feature>
<dbReference type="EMBL" id="KQ416442">
    <property type="protein sequence ID" value="KOF96967.1"/>
    <property type="molecule type" value="Genomic_DNA"/>
</dbReference>